<protein>
    <recommendedName>
        <fullName evidence="4">DUF4386 family protein</fullName>
    </recommendedName>
</protein>
<feature type="transmembrane region" description="Helical" evidence="1">
    <location>
        <begin position="131"/>
        <end position="152"/>
    </location>
</feature>
<feature type="transmembrane region" description="Helical" evidence="1">
    <location>
        <begin position="81"/>
        <end position="111"/>
    </location>
</feature>
<feature type="transmembrane region" description="Helical" evidence="1">
    <location>
        <begin position="184"/>
        <end position="202"/>
    </location>
</feature>
<reference evidence="2 3" key="1">
    <citation type="submission" date="2019-01" db="EMBL/GenBank/DDBJ databases">
        <title>Nocardioides guangzhouensis sp. nov., an actinobacterium isolated from soil.</title>
        <authorList>
            <person name="Fu Y."/>
            <person name="Cai Y."/>
            <person name="Lin Z."/>
            <person name="Chen P."/>
        </authorList>
    </citation>
    <scope>NUCLEOTIDE SEQUENCE [LARGE SCALE GENOMIC DNA]</scope>
    <source>
        <strain evidence="2 3">NBRC 105384</strain>
    </source>
</reference>
<evidence type="ECO:0000313" key="2">
    <source>
        <dbReference type="EMBL" id="RYU10948.1"/>
    </source>
</evidence>
<sequence length="214" mass="22319">MRPNLIVYSASALVVGVMCLVFGSALNPSEAGAGVTAAVRVASDHSGRWLGMAVLWFCASVALTAGLPAILSLFQARAHRLGIVGVGVLSIGAIGTSGFAMLLVFVAALVNNDAIRVTNMDDVLSDRGLGVFLWSWATGFYLGSILVAIGLIVARTTHLWVPIALLAYVLFRPLDGVVGEIGPIIRQLALVLAFTGMAVAAVSQTQRTPETFVV</sequence>
<organism evidence="2 3">
    <name type="scientific">Nocardioides iriomotensis</name>
    <dbReference type="NCBI Taxonomy" id="715784"/>
    <lineage>
        <taxon>Bacteria</taxon>
        <taxon>Bacillati</taxon>
        <taxon>Actinomycetota</taxon>
        <taxon>Actinomycetes</taxon>
        <taxon>Propionibacteriales</taxon>
        <taxon>Nocardioidaceae</taxon>
        <taxon>Nocardioides</taxon>
    </lineage>
</organism>
<dbReference type="EMBL" id="SDPU01000027">
    <property type="protein sequence ID" value="RYU10948.1"/>
    <property type="molecule type" value="Genomic_DNA"/>
</dbReference>
<gene>
    <name evidence="2" type="ORF">ETU37_14640</name>
</gene>
<dbReference type="AlphaFoldDB" id="A0A4Q5J024"/>
<dbReference type="RefSeq" id="WP_129988088.1">
    <property type="nucleotide sequence ID" value="NZ_SDPU01000027.1"/>
</dbReference>
<dbReference type="Proteomes" id="UP000291189">
    <property type="component" value="Unassembled WGS sequence"/>
</dbReference>
<accession>A0A4Q5J024</accession>
<name>A0A4Q5J024_9ACTN</name>
<keyword evidence="1" id="KW-0472">Membrane</keyword>
<evidence type="ECO:0008006" key="4">
    <source>
        <dbReference type="Google" id="ProtNLM"/>
    </source>
</evidence>
<keyword evidence="1" id="KW-0812">Transmembrane</keyword>
<evidence type="ECO:0000256" key="1">
    <source>
        <dbReference type="SAM" id="Phobius"/>
    </source>
</evidence>
<keyword evidence="3" id="KW-1185">Reference proteome</keyword>
<feature type="transmembrane region" description="Helical" evidence="1">
    <location>
        <begin position="49"/>
        <end position="74"/>
    </location>
</feature>
<feature type="transmembrane region" description="Helical" evidence="1">
    <location>
        <begin position="159"/>
        <end position="178"/>
    </location>
</feature>
<keyword evidence="1" id="KW-1133">Transmembrane helix</keyword>
<comment type="caution">
    <text evidence="2">The sequence shown here is derived from an EMBL/GenBank/DDBJ whole genome shotgun (WGS) entry which is preliminary data.</text>
</comment>
<dbReference type="OrthoDB" id="3785142at2"/>
<proteinExistence type="predicted"/>
<evidence type="ECO:0000313" key="3">
    <source>
        <dbReference type="Proteomes" id="UP000291189"/>
    </source>
</evidence>